<proteinExistence type="predicted"/>
<reference evidence="2 3" key="1">
    <citation type="submission" date="2019-07" db="EMBL/GenBank/DDBJ databases">
        <title>Whole genome shotgun sequence of Knoellia locipacati NBRC 109775.</title>
        <authorList>
            <person name="Hosoyama A."/>
            <person name="Uohara A."/>
            <person name="Ohji S."/>
            <person name="Ichikawa N."/>
        </authorList>
    </citation>
    <scope>NUCLEOTIDE SEQUENCE [LARGE SCALE GENOMIC DNA]</scope>
    <source>
        <strain evidence="2 3">NBRC 109775</strain>
    </source>
</reference>
<evidence type="ECO:0000313" key="3">
    <source>
        <dbReference type="Proteomes" id="UP000321793"/>
    </source>
</evidence>
<accession>A0A512T017</accession>
<gene>
    <name evidence="2" type="ORF">KLO01_15600</name>
</gene>
<comment type="caution">
    <text evidence="2">The sequence shown here is derived from an EMBL/GenBank/DDBJ whole genome shotgun (WGS) entry which is preliminary data.</text>
</comment>
<dbReference type="Proteomes" id="UP000321793">
    <property type="component" value="Unassembled WGS sequence"/>
</dbReference>
<feature type="region of interest" description="Disordered" evidence="1">
    <location>
        <begin position="35"/>
        <end position="69"/>
    </location>
</feature>
<dbReference type="RefSeq" id="WP_147063863.1">
    <property type="nucleotide sequence ID" value="NZ_BAABDN010000001.1"/>
</dbReference>
<dbReference type="OrthoDB" id="5198258at2"/>
<organism evidence="2 3">
    <name type="scientific">Knoellia locipacati</name>
    <dbReference type="NCBI Taxonomy" id="882824"/>
    <lineage>
        <taxon>Bacteria</taxon>
        <taxon>Bacillati</taxon>
        <taxon>Actinomycetota</taxon>
        <taxon>Actinomycetes</taxon>
        <taxon>Micrococcales</taxon>
        <taxon>Intrasporangiaceae</taxon>
        <taxon>Knoellia</taxon>
    </lineage>
</organism>
<evidence type="ECO:0000313" key="2">
    <source>
        <dbReference type="EMBL" id="GEQ13513.1"/>
    </source>
</evidence>
<dbReference type="EMBL" id="BKBA01000006">
    <property type="protein sequence ID" value="GEQ13513.1"/>
    <property type="molecule type" value="Genomic_DNA"/>
</dbReference>
<dbReference type="AlphaFoldDB" id="A0A512T017"/>
<protein>
    <submittedName>
        <fullName evidence="2">Uncharacterized protein</fullName>
    </submittedName>
</protein>
<keyword evidence="3" id="KW-1185">Reference proteome</keyword>
<evidence type="ECO:0000256" key="1">
    <source>
        <dbReference type="SAM" id="MobiDB-lite"/>
    </source>
</evidence>
<feature type="compositionally biased region" description="Low complexity" evidence="1">
    <location>
        <begin position="35"/>
        <end position="67"/>
    </location>
</feature>
<sequence length="140" mass="13848">MNPVNPVNPRNAAVAGTATRALVGVALLVSLAACGSSGSSGTSSTSGSDASAPTTTASAQGASTSPGAEDEFLRLTATHLCTVQGTVYDDPADLAAAYEGAPAYPSLSDEQVAAFDKRVTSDPAFSARLLEQVATACGQP</sequence>
<name>A0A512T017_9MICO</name>